<reference evidence="2" key="1">
    <citation type="submission" date="2011-08" db="EMBL/GenBank/DDBJ databases">
        <authorList>
            <consortium name="The Broad Institute Genome Sequencing Platform"/>
            <person name="Earl A."/>
            <person name="Ward D."/>
            <person name="Feldgarden M."/>
            <person name="Gevers D."/>
            <person name="Sizova M."/>
            <person name="Hazen A."/>
            <person name="Epstein S."/>
            <person name="Young S.K."/>
            <person name="Zeng Q."/>
            <person name="Gargeya S."/>
            <person name="Fitzgerald M."/>
            <person name="Haas B."/>
            <person name="Abouelleil A."/>
            <person name="Alvarado L."/>
            <person name="Arachchi H.M."/>
            <person name="Berlin A."/>
            <person name="Brown A."/>
            <person name="Chapman S.B."/>
            <person name="Chen Z."/>
            <person name="Dunbar C."/>
            <person name="Freedman E."/>
            <person name="Gearin G."/>
            <person name="Gellesch M."/>
            <person name="Goldberg J."/>
            <person name="Griggs A."/>
            <person name="Gujja S."/>
            <person name="Heiman D."/>
            <person name="Howarth C."/>
            <person name="Larson L."/>
            <person name="Lui A."/>
            <person name="MacDonald P.J.P."/>
            <person name="Montmayeur A."/>
            <person name="Murphy C."/>
            <person name="Neiman D."/>
            <person name="Pearson M."/>
            <person name="Priest M."/>
            <person name="Roberts A."/>
            <person name="Saif S."/>
            <person name="Shea T."/>
            <person name="Shenoy N."/>
            <person name="Sisk P."/>
            <person name="Stolte C."/>
            <person name="Sykes S."/>
            <person name="Wortman J."/>
            <person name="Nusbaum C."/>
            <person name="Birren B."/>
        </authorList>
    </citation>
    <scope>NUCLEOTIDE SEQUENCE</scope>
    <source>
        <strain evidence="2">ACB1</strain>
    </source>
</reference>
<dbReference type="InterPro" id="IPR010147">
    <property type="entry name" value="CRISPR-assoc_prot_CasD"/>
</dbReference>
<sequence>MKTILLKFAGPLQSYGTSSHFETRYTDYYPSKSAVIGLLAACLGYRRDEAENLRELSKLKFAVRIDQDGTLLRDYHIARSYKDTGAELRTYVTNRYYLEDALFVVAISGKDELVDTLIKAIKSPYFQPFMGRRSLPVPVDFFLGESAEDILNSLRNLPWQAAPWYKKKKWKQGVGEKISLEVYADEEILAEGKIIRSKLRRDVPVSFSQKGRQFAFRQEACISVEVLSGIEKDSGVENTEHDIFSTLEEA</sequence>
<dbReference type="RefSeq" id="WP_009535622.1">
    <property type="nucleotide sequence ID" value="NZ_KE148312.1"/>
</dbReference>
<dbReference type="GO" id="GO:0051607">
    <property type="term" value="P:defense response to virus"/>
    <property type="evidence" value="ECO:0007669"/>
    <property type="project" value="UniProtKB-KW"/>
</dbReference>
<evidence type="ECO:0000256" key="1">
    <source>
        <dbReference type="ARBA" id="ARBA00023118"/>
    </source>
</evidence>
<reference evidence="2" key="2">
    <citation type="submission" date="2013-03" db="EMBL/GenBank/DDBJ databases">
        <title>The Genome Sequence of Oribacterium sp. ACB1.</title>
        <authorList>
            <consortium name="The Broad Institute Genomics Platform"/>
            <consortium name="The Broad Institute Genome Sequencing Center for Infectious Disease"/>
            <person name="Earl A."/>
            <person name="Ward D."/>
            <person name="Feldgarden M."/>
            <person name="Gevers D."/>
            <person name="Sizova M."/>
            <person name="Hazen A."/>
            <person name="Epstein S."/>
            <person name="Walker B."/>
            <person name="Young S."/>
            <person name="Zeng Q."/>
            <person name="Gargeya S."/>
            <person name="Fitzgerald M."/>
            <person name="Haas B."/>
            <person name="Abouelleil A."/>
            <person name="Allen A.W."/>
            <person name="Alvarado L."/>
            <person name="Arachchi H.M."/>
            <person name="Berlin A.M."/>
            <person name="Chapman S.B."/>
            <person name="Gainer-Dewar J."/>
            <person name="Goldberg J."/>
            <person name="Griggs A."/>
            <person name="Gujja S."/>
            <person name="Hansen M."/>
            <person name="Howarth C."/>
            <person name="Imamovic A."/>
            <person name="Ireland A."/>
            <person name="Larimer J."/>
            <person name="McCowan C."/>
            <person name="Murphy C."/>
            <person name="Pearson M."/>
            <person name="Poon T.W."/>
            <person name="Priest M."/>
            <person name="Roberts A."/>
            <person name="Saif S."/>
            <person name="Shea T."/>
            <person name="Sisk P."/>
            <person name="Sykes S."/>
            <person name="Wortman J."/>
            <person name="Nusbaum C."/>
            <person name="Birren B."/>
        </authorList>
    </citation>
    <scope>NUCLEOTIDE SEQUENCE [LARGE SCALE GENOMIC DNA]</scope>
    <source>
        <strain evidence="2">ACB1</strain>
    </source>
</reference>
<name>G9WK76_9FIRM</name>
<dbReference type="CDD" id="cd09756">
    <property type="entry name" value="Cas5_I-E"/>
    <property type="match status" value="1"/>
</dbReference>
<dbReference type="GO" id="GO:0043571">
    <property type="term" value="P:maintenance of CRISPR repeat elements"/>
    <property type="evidence" value="ECO:0007669"/>
    <property type="project" value="InterPro"/>
</dbReference>
<dbReference type="NCBIfam" id="TIGR02593">
    <property type="entry name" value="CRISPR_cas5"/>
    <property type="match status" value="1"/>
</dbReference>
<keyword evidence="3" id="KW-1185">Reference proteome</keyword>
<dbReference type="EMBL" id="AFZC02000002">
    <property type="protein sequence ID" value="EHL13718.1"/>
    <property type="molecule type" value="Genomic_DNA"/>
</dbReference>
<dbReference type="InterPro" id="IPR013422">
    <property type="entry name" value="CRISPR-assoc_prot_Cas5_N"/>
</dbReference>
<dbReference type="STRING" id="796943.HMPREF9625_01783"/>
<keyword evidence="1" id="KW-0051">Antiviral defense</keyword>
<dbReference type="Proteomes" id="UP000018461">
    <property type="component" value="Unassembled WGS sequence"/>
</dbReference>
<dbReference type="NCBIfam" id="TIGR01868">
    <property type="entry name" value="casD_Cas5e"/>
    <property type="match status" value="1"/>
</dbReference>
<evidence type="ECO:0000313" key="3">
    <source>
        <dbReference type="Proteomes" id="UP000018461"/>
    </source>
</evidence>
<protein>
    <submittedName>
        <fullName evidence="2">CRISPR-associated protein cas5/casd, subtype I-e</fullName>
    </submittedName>
</protein>
<dbReference type="InterPro" id="IPR021124">
    <property type="entry name" value="CRISPR-assoc_prot_Cas5"/>
</dbReference>
<dbReference type="Gene3D" id="3.30.70.2660">
    <property type="match status" value="1"/>
</dbReference>
<evidence type="ECO:0000313" key="2">
    <source>
        <dbReference type="EMBL" id="EHL13718.1"/>
    </source>
</evidence>
<accession>G9WK76</accession>
<dbReference type="GO" id="GO:0003723">
    <property type="term" value="F:RNA binding"/>
    <property type="evidence" value="ECO:0007669"/>
    <property type="project" value="InterPro"/>
</dbReference>
<dbReference type="AlphaFoldDB" id="G9WK76"/>
<comment type="caution">
    <text evidence="2">The sequence shown here is derived from an EMBL/GenBank/DDBJ whole genome shotgun (WGS) entry which is preliminary data.</text>
</comment>
<dbReference type="PATRIC" id="fig|796943.3.peg.125"/>
<gene>
    <name evidence="2" type="ORF">HMPREF9625_01783</name>
</gene>
<proteinExistence type="predicted"/>
<dbReference type="HOGENOM" id="CLU_084726_1_0_9"/>
<dbReference type="Pfam" id="PF09704">
    <property type="entry name" value="Cas_Cas5d"/>
    <property type="match status" value="1"/>
</dbReference>
<organism evidence="2 3">
    <name type="scientific">Oribacterium parvum ACB1</name>
    <dbReference type="NCBI Taxonomy" id="796943"/>
    <lineage>
        <taxon>Bacteria</taxon>
        <taxon>Bacillati</taxon>
        <taxon>Bacillota</taxon>
        <taxon>Clostridia</taxon>
        <taxon>Lachnospirales</taxon>
        <taxon>Lachnospiraceae</taxon>
        <taxon>Oribacterium</taxon>
    </lineage>
</organism>